<feature type="compositionally biased region" description="Polar residues" evidence="1">
    <location>
        <begin position="59"/>
        <end position="74"/>
    </location>
</feature>
<evidence type="ECO:0000313" key="3">
    <source>
        <dbReference type="Proteomes" id="UP001443914"/>
    </source>
</evidence>
<dbReference type="AlphaFoldDB" id="A0AAW1GVC3"/>
<dbReference type="EMBL" id="JBDFQZ010000013">
    <property type="protein sequence ID" value="KAK9667695.1"/>
    <property type="molecule type" value="Genomic_DNA"/>
</dbReference>
<feature type="region of interest" description="Disordered" evidence="1">
    <location>
        <begin position="130"/>
        <end position="149"/>
    </location>
</feature>
<organism evidence="2 3">
    <name type="scientific">Saponaria officinalis</name>
    <name type="common">Common soapwort</name>
    <name type="synonym">Lychnis saponaria</name>
    <dbReference type="NCBI Taxonomy" id="3572"/>
    <lineage>
        <taxon>Eukaryota</taxon>
        <taxon>Viridiplantae</taxon>
        <taxon>Streptophyta</taxon>
        <taxon>Embryophyta</taxon>
        <taxon>Tracheophyta</taxon>
        <taxon>Spermatophyta</taxon>
        <taxon>Magnoliopsida</taxon>
        <taxon>eudicotyledons</taxon>
        <taxon>Gunneridae</taxon>
        <taxon>Pentapetalae</taxon>
        <taxon>Caryophyllales</taxon>
        <taxon>Caryophyllaceae</taxon>
        <taxon>Caryophylleae</taxon>
        <taxon>Saponaria</taxon>
    </lineage>
</organism>
<evidence type="ECO:0000313" key="2">
    <source>
        <dbReference type="EMBL" id="KAK9667695.1"/>
    </source>
</evidence>
<reference evidence="2 3" key="1">
    <citation type="submission" date="2024-03" db="EMBL/GenBank/DDBJ databases">
        <title>WGS assembly of Saponaria officinalis var. Norfolk2.</title>
        <authorList>
            <person name="Jenkins J."/>
            <person name="Shu S."/>
            <person name="Grimwood J."/>
            <person name="Barry K."/>
            <person name="Goodstein D."/>
            <person name="Schmutz J."/>
            <person name="Leebens-Mack J."/>
            <person name="Osbourn A."/>
        </authorList>
    </citation>
    <scope>NUCLEOTIDE SEQUENCE [LARGE SCALE GENOMIC DNA]</scope>
    <source>
        <strain evidence="3">cv. Norfolk2</strain>
        <strain evidence="2">JIC</strain>
        <tissue evidence="2">Leaf</tissue>
    </source>
</reference>
<feature type="compositionally biased region" description="Polar residues" evidence="1">
    <location>
        <begin position="137"/>
        <end position="149"/>
    </location>
</feature>
<proteinExistence type="predicted"/>
<evidence type="ECO:0000256" key="1">
    <source>
        <dbReference type="SAM" id="MobiDB-lite"/>
    </source>
</evidence>
<name>A0AAW1GVC3_SAPOF</name>
<protein>
    <submittedName>
        <fullName evidence="2">Uncharacterized protein</fullName>
    </submittedName>
</protein>
<feature type="region of interest" description="Disordered" evidence="1">
    <location>
        <begin position="59"/>
        <end position="105"/>
    </location>
</feature>
<comment type="caution">
    <text evidence="2">The sequence shown here is derived from an EMBL/GenBank/DDBJ whole genome shotgun (WGS) entry which is preliminary data.</text>
</comment>
<feature type="compositionally biased region" description="Low complexity" evidence="1">
    <location>
        <begin position="170"/>
        <end position="183"/>
    </location>
</feature>
<keyword evidence="3" id="KW-1185">Reference proteome</keyword>
<feature type="region of interest" description="Disordered" evidence="1">
    <location>
        <begin position="156"/>
        <end position="218"/>
    </location>
</feature>
<dbReference type="EMBL" id="JBDFQZ010000013">
    <property type="protein sequence ID" value="KAK9667694.1"/>
    <property type="molecule type" value="Genomic_DNA"/>
</dbReference>
<dbReference type="EMBL" id="JBDFQZ010000013">
    <property type="protein sequence ID" value="KAK9667696.1"/>
    <property type="molecule type" value="Genomic_DNA"/>
</dbReference>
<feature type="compositionally biased region" description="Polar residues" evidence="1">
    <location>
        <begin position="91"/>
        <end position="100"/>
    </location>
</feature>
<sequence>MAKFSSFSSSHKSEVDQILAEAMDHCILEQVAAINCSSFTDSVLPSHIENRFRKLKTFPSSKSQLAPDSANESCDSVGKGNSVDDVGKSVISPSGQSKVSNFEEKSDVVEGKSVISPSGYSKVSNLEEKSDVLEGKSVNSPNGQSKVSNFKRISSFGKGKMGIPQTGYVSSPSDSSSGCMDSPNMNRGKKVKKGKMVNSTYGPDSEEEIEGRNGGGGGGGGCLCFSPKWVSKKKSGGGGGGGGELGLGFGRDEELLSDLRTFSTKEQKRRMKEAMKEEEKINREAEKIVKWAKQVSARIDFDITDDDDNDNDD</sequence>
<dbReference type="PANTHER" id="PTHR35692:SF1">
    <property type="entry name" value="F26F24.11"/>
    <property type="match status" value="1"/>
</dbReference>
<dbReference type="EMBL" id="JBDFQZ010000013">
    <property type="protein sequence ID" value="KAK9667693.1"/>
    <property type="molecule type" value="Genomic_DNA"/>
</dbReference>
<accession>A0AAW1GVC3</accession>
<dbReference type="PANTHER" id="PTHR35692">
    <property type="entry name" value="F26F24.11"/>
    <property type="match status" value="1"/>
</dbReference>
<gene>
    <name evidence="2" type="ORF">RND81_13G005100</name>
</gene>
<dbReference type="Proteomes" id="UP001443914">
    <property type="component" value="Unassembled WGS sequence"/>
</dbReference>